<gene>
    <name evidence="2" type="ORF">HGA13_00515</name>
</gene>
<evidence type="ECO:0000313" key="3">
    <source>
        <dbReference type="Proteomes" id="UP000565715"/>
    </source>
</evidence>
<sequence length="112" mass="12510">MRAIRPGLRNAYWYPVALTWFGTVHTALDEIGVQFDPNEFANAGSPVPLPEIIDFPGIGHLTRTELKPLAQALNGADLSVLADRRVAQSVAEMRHWIQFCAEADRDLVTFYT</sequence>
<reference evidence="2 3" key="1">
    <citation type="submission" date="2020-04" db="EMBL/GenBank/DDBJ databases">
        <title>MicrobeNet Type strains.</title>
        <authorList>
            <person name="Nicholson A.C."/>
        </authorList>
    </citation>
    <scope>NUCLEOTIDE SEQUENCE [LARGE SCALE GENOMIC DNA]</scope>
    <source>
        <strain evidence="2 3">DSM 45078</strain>
    </source>
</reference>
<keyword evidence="3" id="KW-1185">Reference proteome</keyword>
<dbReference type="EMBL" id="JAAXOO010000001">
    <property type="protein sequence ID" value="NKY31559.1"/>
    <property type="molecule type" value="Genomic_DNA"/>
</dbReference>
<evidence type="ECO:0000259" key="1">
    <source>
        <dbReference type="Pfam" id="PF24740"/>
    </source>
</evidence>
<accession>A0A846X972</accession>
<dbReference type="Proteomes" id="UP000565715">
    <property type="component" value="Unassembled WGS sequence"/>
</dbReference>
<dbReference type="AlphaFoldDB" id="A0A846X972"/>
<dbReference type="RefSeq" id="WP_068049831.1">
    <property type="nucleotide sequence ID" value="NZ_JAAXOO010000001.1"/>
</dbReference>
<feature type="domain" description="DUF7691" evidence="1">
    <location>
        <begin position="11"/>
        <end position="111"/>
    </location>
</feature>
<dbReference type="InterPro" id="IPR056108">
    <property type="entry name" value="DUF7691"/>
</dbReference>
<protein>
    <recommendedName>
        <fullName evidence="1">DUF7691 domain-containing protein</fullName>
    </recommendedName>
</protein>
<name>A0A846X972_9NOCA</name>
<dbReference type="Pfam" id="PF24740">
    <property type="entry name" value="DUF7691"/>
    <property type="match status" value="1"/>
</dbReference>
<comment type="caution">
    <text evidence="2">The sequence shown here is derived from an EMBL/GenBank/DDBJ whole genome shotgun (WGS) entry which is preliminary data.</text>
</comment>
<organism evidence="2 3">
    <name type="scientific">Nocardia speluncae</name>
    <dbReference type="NCBI Taxonomy" id="419477"/>
    <lineage>
        <taxon>Bacteria</taxon>
        <taxon>Bacillati</taxon>
        <taxon>Actinomycetota</taxon>
        <taxon>Actinomycetes</taxon>
        <taxon>Mycobacteriales</taxon>
        <taxon>Nocardiaceae</taxon>
        <taxon>Nocardia</taxon>
    </lineage>
</organism>
<proteinExistence type="predicted"/>
<evidence type="ECO:0000313" key="2">
    <source>
        <dbReference type="EMBL" id="NKY31559.1"/>
    </source>
</evidence>